<gene>
    <name evidence="2" type="ORF">FKW44_022378</name>
</gene>
<sequence>MPYQGQKSVQSNIGPGQGQGPPNPPLHNHGTSFGTSHKSSWKPTGRGRRRRASDRNPLVKVDVPGPFSKKEASGRLTMSLT</sequence>
<dbReference type="AlphaFoldDB" id="A0A7T8GSQ4"/>
<feature type="region of interest" description="Disordered" evidence="1">
    <location>
        <begin position="1"/>
        <end position="81"/>
    </location>
</feature>
<proteinExistence type="predicted"/>
<name>A0A7T8GSQ4_CALRO</name>
<reference evidence="3" key="1">
    <citation type="submission" date="2021-01" db="EMBL/GenBank/DDBJ databases">
        <title>Caligus Genome Assembly.</title>
        <authorList>
            <person name="Gallardo-Escarate C."/>
        </authorList>
    </citation>
    <scope>NUCLEOTIDE SEQUENCE [LARGE SCALE GENOMIC DNA]</scope>
</reference>
<protein>
    <submittedName>
        <fullName evidence="2">Uncharacterized protein</fullName>
    </submittedName>
</protein>
<evidence type="ECO:0000313" key="3">
    <source>
        <dbReference type="Proteomes" id="UP000595437"/>
    </source>
</evidence>
<dbReference type="Proteomes" id="UP000595437">
    <property type="component" value="Chromosome 16"/>
</dbReference>
<feature type="compositionally biased region" description="Polar residues" evidence="1">
    <location>
        <begin position="31"/>
        <end position="42"/>
    </location>
</feature>
<keyword evidence="3" id="KW-1185">Reference proteome</keyword>
<evidence type="ECO:0000256" key="1">
    <source>
        <dbReference type="SAM" id="MobiDB-lite"/>
    </source>
</evidence>
<accession>A0A7T8GSQ4</accession>
<organism evidence="2 3">
    <name type="scientific">Caligus rogercresseyi</name>
    <name type="common">Sea louse</name>
    <dbReference type="NCBI Taxonomy" id="217165"/>
    <lineage>
        <taxon>Eukaryota</taxon>
        <taxon>Metazoa</taxon>
        <taxon>Ecdysozoa</taxon>
        <taxon>Arthropoda</taxon>
        <taxon>Crustacea</taxon>
        <taxon>Multicrustacea</taxon>
        <taxon>Hexanauplia</taxon>
        <taxon>Copepoda</taxon>
        <taxon>Siphonostomatoida</taxon>
        <taxon>Caligidae</taxon>
        <taxon>Caligus</taxon>
    </lineage>
</organism>
<evidence type="ECO:0000313" key="2">
    <source>
        <dbReference type="EMBL" id="QQP37070.1"/>
    </source>
</evidence>
<dbReference type="EMBL" id="CP045905">
    <property type="protein sequence ID" value="QQP37070.1"/>
    <property type="molecule type" value="Genomic_DNA"/>
</dbReference>
<feature type="compositionally biased region" description="Polar residues" evidence="1">
    <location>
        <begin position="1"/>
        <end position="13"/>
    </location>
</feature>